<dbReference type="AlphaFoldDB" id="A0A143QM13"/>
<accession>A0A143QM13</accession>
<evidence type="ECO:0000313" key="1">
    <source>
        <dbReference type="EMBL" id="AMY23417.1"/>
    </source>
</evidence>
<proteinExistence type="predicted"/>
<reference evidence="1 2" key="1">
    <citation type="journal article" date="2016" name="Genome Announc.">
        <title>Complete Genome and Plasmid Sequences for Rhodococcus fascians D188 and Draft Sequences for Rhodococcus Isolates PBTS 1 and PBTS 2.</title>
        <authorList>
            <person name="Stamler R.A."/>
            <person name="Vereecke D."/>
            <person name="Zhang Y."/>
            <person name="Schilkey F."/>
            <person name="Devitt N."/>
            <person name="Randall J.J."/>
        </authorList>
    </citation>
    <scope>NUCLEOTIDE SEQUENCE [LARGE SCALE GENOMIC DNA]</scope>
    <source>
        <strain evidence="1 2">PBTS2</strain>
    </source>
</reference>
<organism evidence="1 2">
    <name type="scientific">Rhodococcoides fascians</name>
    <name type="common">Rhodococcus fascians</name>
    <dbReference type="NCBI Taxonomy" id="1828"/>
    <lineage>
        <taxon>Bacteria</taxon>
        <taxon>Bacillati</taxon>
        <taxon>Actinomycetota</taxon>
        <taxon>Actinomycetes</taxon>
        <taxon>Mycobacteriales</taxon>
        <taxon>Nocardiaceae</taxon>
        <taxon>Rhodococcoides</taxon>
    </lineage>
</organism>
<protein>
    <recommendedName>
        <fullName evidence="3">Glycosyl transferase family 1 domain-containing protein</fullName>
    </recommendedName>
</protein>
<evidence type="ECO:0008006" key="3">
    <source>
        <dbReference type="Google" id="ProtNLM"/>
    </source>
</evidence>
<keyword evidence="2" id="KW-1185">Reference proteome</keyword>
<reference evidence="2" key="2">
    <citation type="submission" date="2016-04" db="EMBL/GenBank/DDBJ databases">
        <title>Complete Genome and Plasmid Sequences for Rhodococcus fascians D188 and Draft Sequences for Rhodococcus spp. Isolates PBTS 1 and PBTS 2.</title>
        <authorList>
            <person name="Stamer R."/>
            <person name="Vereecke D."/>
            <person name="Zhang Y."/>
            <person name="Schilkey F."/>
            <person name="Devitt N."/>
            <person name="Randall J."/>
        </authorList>
    </citation>
    <scope>NUCLEOTIDE SEQUENCE [LARGE SCALE GENOMIC DNA]</scope>
    <source>
        <strain evidence="2">PBTS2</strain>
    </source>
</reference>
<sequence>MAPLAETRLVYIAPSAGRSGVGDYADDFLDSVRDHFLEVIEYRIATDGAETVRDVITNVRAVRASVLAAEKRGPVIVHFEQSAGSLSTFWASWLPRRIPVTSTVHDAPNPAWWPFKTKLLYRFRLLHHAVHYPTRPLIAALQRRATRGRTLFALTSIGADNVGMQMTGSTAVASRIFVPARGELPPLAERPAAVGMFGHVYKGKGFELIGRLREQLDDSIGIVVAGRGTDTLPATEGVQVLGEVNDEKEDAFFASFRFLIVPYSKDNPYGKVWAASSAVSRSFAYNTPIICILDGSLVETASEGGAIGVEGGIDAIAAKANSIMCDEGQLRASEAEVRTLRQARTIDRCAQPFLDAWADL</sequence>
<evidence type="ECO:0000313" key="2">
    <source>
        <dbReference type="Proteomes" id="UP000076038"/>
    </source>
</evidence>
<dbReference type="PATRIC" id="fig|1653479.3.peg.2137"/>
<dbReference type="SUPFAM" id="SSF53756">
    <property type="entry name" value="UDP-Glycosyltransferase/glycogen phosphorylase"/>
    <property type="match status" value="1"/>
</dbReference>
<gene>
    <name evidence="1" type="ORF">A3Q41_02115</name>
</gene>
<dbReference type="RefSeq" id="WP_063216576.1">
    <property type="nucleotide sequence ID" value="NZ_CP015220.1"/>
</dbReference>
<dbReference type="OrthoDB" id="4120491at2"/>
<dbReference type="Proteomes" id="UP000076038">
    <property type="component" value="Chromosome"/>
</dbReference>
<dbReference type="KEGG" id="rhs:A3Q41_02115"/>
<dbReference type="EMBL" id="CP015220">
    <property type="protein sequence ID" value="AMY23417.1"/>
    <property type="molecule type" value="Genomic_DNA"/>
</dbReference>
<name>A0A143QM13_RHOFA</name>